<evidence type="ECO:0000313" key="7">
    <source>
        <dbReference type="EMBL" id="CAJ0778825.1"/>
    </source>
</evidence>
<evidence type="ECO:0000256" key="2">
    <source>
        <dbReference type="ARBA" id="ARBA00023015"/>
    </source>
</evidence>
<dbReference type="InterPro" id="IPR036388">
    <property type="entry name" value="WH-like_DNA-bd_sf"/>
</dbReference>
<evidence type="ECO:0000256" key="1">
    <source>
        <dbReference type="ARBA" id="ARBA00009437"/>
    </source>
</evidence>
<dbReference type="Pfam" id="PF03466">
    <property type="entry name" value="LysR_substrate"/>
    <property type="match status" value="1"/>
</dbReference>
<feature type="compositionally biased region" description="Gly residues" evidence="5">
    <location>
        <begin position="210"/>
        <end position="219"/>
    </location>
</feature>
<name>A0ABC8QB12_9RALS</name>
<accession>A0ABC8QB12</accession>
<dbReference type="InterPro" id="IPR036390">
    <property type="entry name" value="WH_DNA-bd_sf"/>
</dbReference>
<dbReference type="Pfam" id="PF00126">
    <property type="entry name" value="HTH_1"/>
    <property type="match status" value="1"/>
</dbReference>
<dbReference type="GO" id="GO:0003677">
    <property type="term" value="F:DNA binding"/>
    <property type="evidence" value="ECO:0007669"/>
    <property type="project" value="UniProtKB-KW"/>
</dbReference>
<evidence type="ECO:0000259" key="6">
    <source>
        <dbReference type="PROSITE" id="PS50931"/>
    </source>
</evidence>
<keyword evidence="4" id="KW-0804">Transcription</keyword>
<feature type="region of interest" description="Disordered" evidence="5">
    <location>
        <begin position="186"/>
        <end position="230"/>
    </location>
</feature>
<evidence type="ECO:0000313" key="8">
    <source>
        <dbReference type="Proteomes" id="UP001189663"/>
    </source>
</evidence>
<sequence length="230" mass="25719">MQLKWIEDLLVLAETKRFSRAAELRRITQSALSRRIRTLEEWVGVELVDRGTYPVELTLAGLSFSDQAREAIDILREQRTVLRAGRRMPGRSIQLVAGHTLSTSFLPRWLKQFQQRHAYISPFNARVVAANVHDAVISLAEGLCDLMVCYEHPSVPIMLDKGKFISLSLGRERFLPISAPTSLGKPEFALPGKSNPSHSPPCLYRRDVLGQGGRRGTQPGGRSVSPRPLL</sequence>
<evidence type="ECO:0000256" key="4">
    <source>
        <dbReference type="ARBA" id="ARBA00023163"/>
    </source>
</evidence>
<dbReference type="PANTHER" id="PTHR30126:SF2">
    <property type="entry name" value="HTH-TYPE TRANSCRIPTIONAL REGULATOR YJIE"/>
    <property type="match status" value="1"/>
</dbReference>
<dbReference type="InterPro" id="IPR000847">
    <property type="entry name" value="LysR_HTH_N"/>
</dbReference>
<evidence type="ECO:0000256" key="5">
    <source>
        <dbReference type="SAM" id="MobiDB-lite"/>
    </source>
</evidence>
<dbReference type="SUPFAM" id="SSF46785">
    <property type="entry name" value="Winged helix' DNA-binding domain"/>
    <property type="match status" value="1"/>
</dbReference>
<keyword evidence="8" id="KW-1185">Reference proteome</keyword>
<gene>
    <name evidence="7" type="primary">yjiE_2</name>
    <name evidence="7" type="ORF">LMG18096_00839</name>
</gene>
<comment type="similarity">
    <text evidence="1">Belongs to the LysR transcriptional regulatory family.</text>
</comment>
<dbReference type="PROSITE" id="PS50931">
    <property type="entry name" value="HTH_LYSR"/>
    <property type="match status" value="1"/>
</dbReference>
<keyword evidence="2" id="KW-0805">Transcription regulation</keyword>
<organism evidence="7 8">
    <name type="scientific">Ralstonia holmesii</name>
    <dbReference type="NCBI Taxonomy" id="3058602"/>
    <lineage>
        <taxon>Bacteria</taxon>
        <taxon>Pseudomonadati</taxon>
        <taxon>Pseudomonadota</taxon>
        <taxon>Betaproteobacteria</taxon>
        <taxon>Burkholderiales</taxon>
        <taxon>Burkholderiaceae</taxon>
        <taxon>Ralstonia</taxon>
    </lineage>
</organism>
<proteinExistence type="inferred from homology"/>
<keyword evidence="3" id="KW-0238">DNA-binding</keyword>
<dbReference type="InterPro" id="IPR005119">
    <property type="entry name" value="LysR_subst-bd"/>
</dbReference>
<evidence type="ECO:0000256" key="3">
    <source>
        <dbReference type="ARBA" id="ARBA00023125"/>
    </source>
</evidence>
<protein>
    <submittedName>
        <fullName evidence="7">HTH-type transcriptional regulator YjiE</fullName>
    </submittedName>
</protein>
<comment type="caution">
    <text evidence="7">The sequence shown here is derived from an EMBL/GenBank/DDBJ whole genome shotgun (WGS) entry which is preliminary data.</text>
</comment>
<dbReference type="Proteomes" id="UP001189663">
    <property type="component" value="Unassembled WGS sequence"/>
</dbReference>
<dbReference type="PRINTS" id="PR00039">
    <property type="entry name" value="HTHLYSR"/>
</dbReference>
<feature type="domain" description="HTH lysR-type" evidence="6">
    <location>
        <begin position="1"/>
        <end position="58"/>
    </location>
</feature>
<dbReference type="Gene3D" id="1.10.10.10">
    <property type="entry name" value="Winged helix-like DNA-binding domain superfamily/Winged helix DNA-binding domain"/>
    <property type="match status" value="1"/>
</dbReference>
<dbReference type="SUPFAM" id="SSF53850">
    <property type="entry name" value="Periplasmic binding protein-like II"/>
    <property type="match status" value="1"/>
</dbReference>
<reference evidence="7 8" key="1">
    <citation type="submission" date="2023-07" db="EMBL/GenBank/DDBJ databases">
        <authorList>
            <person name="Peeters C."/>
        </authorList>
    </citation>
    <scope>NUCLEOTIDE SEQUENCE [LARGE SCALE GENOMIC DNA]</scope>
    <source>
        <strain evidence="7 8">LMG 18096</strain>
    </source>
</reference>
<dbReference type="EMBL" id="CATZAT010000001">
    <property type="protein sequence ID" value="CAJ0778825.1"/>
    <property type="molecule type" value="Genomic_DNA"/>
</dbReference>
<dbReference type="AlphaFoldDB" id="A0ABC8QB12"/>
<dbReference type="PANTHER" id="PTHR30126">
    <property type="entry name" value="HTH-TYPE TRANSCRIPTIONAL REGULATOR"/>
    <property type="match status" value="1"/>
</dbReference>